<evidence type="ECO:0000259" key="7">
    <source>
        <dbReference type="Pfam" id="PF04234"/>
    </source>
</evidence>
<feature type="transmembrane region" description="Helical" evidence="6">
    <location>
        <begin position="192"/>
        <end position="213"/>
    </location>
</feature>
<feature type="domain" description="CopC" evidence="7">
    <location>
        <begin position="34"/>
        <end position="126"/>
    </location>
</feature>
<reference evidence="9" key="1">
    <citation type="submission" date="2016-06" db="EMBL/GenBank/DDBJ databases">
        <authorList>
            <person name="Varghese N."/>
            <person name="Submissions Spin"/>
        </authorList>
    </citation>
    <scope>NUCLEOTIDE SEQUENCE [LARGE SCALE GENOMIC DNA]</scope>
    <source>
        <strain evidence="9">DSM 44830</strain>
    </source>
</reference>
<feature type="compositionally biased region" description="Low complexity" evidence="5">
    <location>
        <begin position="127"/>
        <end position="177"/>
    </location>
</feature>
<dbReference type="GO" id="GO:0005507">
    <property type="term" value="F:copper ion binding"/>
    <property type="evidence" value="ECO:0007669"/>
    <property type="project" value="InterPro"/>
</dbReference>
<dbReference type="GO" id="GO:0046688">
    <property type="term" value="P:response to copper ion"/>
    <property type="evidence" value="ECO:0007669"/>
    <property type="project" value="InterPro"/>
</dbReference>
<accession>A0A1C5AGL8</accession>
<sequence>MGGRVARAGRAWLVVLGVALGVFLVSPATPAAAHNSFTGSVPANGARAATAPARIELRFLSKVDPGNTEITVTGPDNVPAAGGPPTFSGSRVAVPFKAGAAGLYIVGYRVGSADGHPVSGEIRFTLTTGTPAQPPSSSATAAASPSAAPSAPSSDAVPSSPSAAGPSSVAGAPPSAGTRSPAAGTSSDDGAAWPWLLAPVVLLVVLAAVFLALRRRR</sequence>
<dbReference type="STRING" id="262898.GA0070564_11038"/>
<name>A0A1C5AGL8_9ACTN</name>
<evidence type="ECO:0000256" key="2">
    <source>
        <dbReference type="ARBA" id="ARBA00022723"/>
    </source>
</evidence>
<dbReference type="GO" id="GO:0006825">
    <property type="term" value="P:copper ion transport"/>
    <property type="evidence" value="ECO:0007669"/>
    <property type="project" value="InterPro"/>
</dbReference>
<keyword evidence="6" id="KW-1133">Transmembrane helix</keyword>
<dbReference type="AlphaFoldDB" id="A0A1C5AGL8"/>
<feature type="region of interest" description="Disordered" evidence="5">
    <location>
        <begin position="126"/>
        <end position="188"/>
    </location>
</feature>
<keyword evidence="3" id="KW-0732">Signal</keyword>
<keyword evidence="9" id="KW-1185">Reference proteome</keyword>
<dbReference type="EMBL" id="FMCX01000010">
    <property type="protein sequence ID" value="SCF44174.1"/>
    <property type="molecule type" value="Genomic_DNA"/>
</dbReference>
<dbReference type="GO" id="GO:0042597">
    <property type="term" value="C:periplasmic space"/>
    <property type="evidence" value="ECO:0007669"/>
    <property type="project" value="InterPro"/>
</dbReference>
<dbReference type="SUPFAM" id="SSF81296">
    <property type="entry name" value="E set domains"/>
    <property type="match status" value="1"/>
</dbReference>
<dbReference type="InterPro" id="IPR007348">
    <property type="entry name" value="CopC_dom"/>
</dbReference>
<gene>
    <name evidence="8" type="ORF">GA0070564_11038</name>
</gene>
<evidence type="ECO:0000256" key="1">
    <source>
        <dbReference type="ARBA" id="ARBA00004196"/>
    </source>
</evidence>
<protein>
    <recommendedName>
        <fullName evidence="7">CopC domain-containing protein</fullName>
    </recommendedName>
</protein>
<evidence type="ECO:0000256" key="6">
    <source>
        <dbReference type="SAM" id="Phobius"/>
    </source>
</evidence>
<dbReference type="PANTHER" id="PTHR34820">
    <property type="entry name" value="INNER MEMBRANE PROTEIN YEBZ"/>
    <property type="match status" value="1"/>
</dbReference>
<evidence type="ECO:0000256" key="3">
    <source>
        <dbReference type="ARBA" id="ARBA00022729"/>
    </source>
</evidence>
<proteinExistence type="predicted"/>
<dbReference type="GO" id="GO:0005886">
    <property type="term" value="C:plasma membrane"/>
    <property type="evidence" value="ECO:0007669"/>
    <property type="project" value="TreeGrafter"/>
</dbReference>
<comment type="subcellular location">
    <subcellularLocation>
        <location evidence="1">Cell envelope</location>
    </subcellularLocation>
</comment>
<dbReference type="InterPro" id="IPR032694">
    <property type="entry name" value="CopC/D"/>
</dbReference>
<dbReference type="PANTHER" id="PTHR34820:SF4">
    <property type="entry name" value="INNER MEMBRANE PROTEIN YEBZ"/>
    <property type="match status" value="1"/>
</dbReference>
<keyword evidence="2" id="KW-0479">Metal-binding</keyword>
<evidence type="ECO:0000256" key="5">
    <source>
        <dbReference type="SAM" id="MobiDB-lite"/>
    </source>
</evidence>
<keyword evidence="6" id="KW-0812">Transmembrane</keyword>
<dbReference type="Proteomes" id="UP000199504">
    <property type="component" value="Unassembled WGS sequence"/>
</dbReference>
<dbReference type="InterPro" id="IPR014755">
    <property type="entry name" value="Cu-Rt/internalin_Ig-like"/>
</dbReference>
<dbReference type="GO" id="GO:0030313">
    <property type="term" value="C:cell envelope"/>
    <property type="evidence" value="ECO:0007669"/>
    <property type="project" value="UniProtKB-SubCell"/>
</dbReference>
<dbReference type="OrthoDB" id="5242236at2"/>
<keyword evidence="6" id="KW-0472">Membrane</keyword>
<organism evidence="8 9">
    <name type="scientific">Micromonospora mirobrigensis</name>
    <dbReference type="NCBI Taxonomy" id="262898"/>
    <lineage>
        <taxon>Bacteria</taxon>
        <taxon>Bacillati</taxon>
        <taxon>Actinomycetota</taxon>
        <taxon>Actinomycetes</taxon>
        <taxon>Micromonosporales</taxon>
        <taxon>Micromonosporaceae</taxon>
        <taxon>Micromonospora</taxon>
    </lineage>
</organism>
<dbReference type="Gene3D" id="2.60.40.1220">
    <property type="match status" value="1"/>
</dbReference>
<evidence type="ECO:0000313" key="9">
    <source>
        <dbReference type="Proteomes" id="UP000199504"/>
    </source>
</evidence>
<evidence type="ECO:0000256" key="4">
    <source>
        <dbReference type="ARBA" id="ARBA00023008"/>
    </source>
</evidence>
<evidence type="ECO:0000313" key="8">
    <source>
        <dbReference type="EMBL" id="SCF44174.1"/>
    </source>
</evidence>
<dbReference type="Pfam" id="PF04234">
    <property type="entry name" value="CopC"/>
    <property type="match status" value="1"/>
</dbReference>
<dbReference type="InterPro" id="IPR014756">
    <property type="entry name" value="Ig_E-set"/>
</dbReference>
<keyword evidence="4" id="KW-0186">Copper</keyword>